<reference evidence="4" key="1">
    <citation type="submission" date="2022-11" db="UniProtKB">
        <authorList>
            <consortium name="WormBaseParasite"/>
        </authorList>
    </citation>
    <scope>IDENTIFICATION</scope>
</reference>
<sequence length="266" mass="30116">MLIVLFPENLYSNHNFGSSLDLSQHPFGQLHGVCNSTEVLDQVVLPKYLQQPSISGLLFHKHKYLSSSNLLLKCKQTDPPLPNFLICDTDLAHMAAIQAEMMGMVGRLHFEVKAIVGFARITSGDVFEITIKHGNQRWKSRGKTQPDKTQKWEQTTVVLDCLGDSPVLIKVVEVKFFKSRCLNERSFDPVKFFSHQPQLVTMNLNSIGSLKLQLIVTWLPLLSSKTWCNPKPSQPAIYYQECNPKWETFRGATPPPIPCLAPKVWV</sequence>
<comment type="similarity">
    <text evidence="1">Belongs to the RIPOR family.</text>
</comment>
<dbReference type="PANTHER" id="PTHR15829:SF13">
    <property type="entry name" value="FAM65 N-TERMINAL DOMAIN-CONTAINING PROTEIN"/>
    <property type="match status" value="1"/>
</dbReference>
<evidence type="ECO:0000313" key="3">
    <source>
        <dbReference type="Proteomes" id="UP000887574"/>
    </source>
</evidence>
<dbReference type="PANTHER" id="PTHR15829">
    <property type="entry name" value="PROTEIN KINASE PKN/PRK1, EFFECTOR"/>
    <property type="match status" value="1"/>
</dbReference>
<protein>
    <submittedName>
        <fullName evidence="4">FAM65 N-terminal domain-containing protein</fullName>
    </submittedName>
</protein>
<evidence type="ECO:0000256" key="1">
    <source>
        <dbReference type="ARBA" id="ARBA00005744"/>
    </source>
</evidence>
<dbReference type="InterPro" id="IPR031780">
    <property type="entry name" value="FAM65_N"/>
</dbReference>
<dbReference type="AlphaFoldDB" id="A0A915DX97"/>
<evidence type="ECO:0000313" key="4">
    <source>
        <dbReference type="WBParaSite" id="jg24647"/>
    </source>
</evidence>
<keyword evidence="3" id="KW-1185">Reference proteome</keyword>
<dbReference type="Proteomes" id="UP000887574">
    <property type="component" value="Unplaced"/>
</dbReference>
<dbReference type="Pfam" id="PF15903">
    <property type="entry name" value="PL48"/>
    <property type="match status" value="1"/>
</dbReference>
<name>A0A915DX97_9BILA</name>
<organism evidence="3 4">
    <name type="scientific">Ditylenchus dipsaci</name>
    <dbReference type="NCBI Taxonomy" id="166011"/>
    <lineage>
        <taxon>Eukaryota</taxon>
        <taxon>Metazoa</taxon>
        <taxon>Ecdysozoa</taxon>
        <taxon>Nematoda</taxon>
        <taxon>Chromadorea</taxon>
        <taxon>Rhabditida</taxon>
        <taxon>Tylenchina</taxon>
        <taxon>Tylenchomorpha</taxon>
        <taxon>Sphaerularioidea</taxon>
        <taxon>Anguinidae</taxon>
        <taxon>Anguininae</taxon>
        <taxon>Ditylenchus</taxon>
    </lineage>
</organism>
<feature type="domain" description="FAM65 N-terminal" evidence="2">
    <location>
        <begin position="92"/>
        <end position="226"/>
    </location>
</feature>
<dbReference type="InterPro" id="IPR026136">
    <property type="entry name" value="RIPOR3"/>
</dbReference>
<proteinExistence type="inferred from homology"/>
<accession>A0A915DX97</accession>
<evidence type="ECO:0000259" key="2">
    <source>
        <dbReference type="Pfam" id="PF15903"/>
    </source>
</evidence>
<dbReference type="WBParaSite" id="jg24647">
    <property type="protein sequence ID" value="jg24647"/>
    <property type="gene ID" value="jg24647"/>
</dbReference>